<reference evidence="1 2" key="1">
    <citation type="submission" date="2017-11" db="EMBL/GenBank/DDBJ databases">
        <title>Infants hospitalized years apart are colonized by the same room-sourced microbial strains.</title>
        <authorList>
            <person name="Brooks B."/>
            <person name="Olm M.R."/>
            <person name="Firek B.A."/>
            <person name="Baker R."/>
            <person name="Thomas B.C."/>
            <person name="Morowitz M.J."/>
            <person name="Banfield J.F."/>
        </authorList>
    </citation>
    <scope>NUCLEOTIDE SEQUENCE [LARGE SCALE GENOMIC DNA]</scope>
    <source>
        <strain evidence="1">S2_009_000_R2_76</strain>
    </source>
</reference>
<dbReference type="EMBL" id="QFOI01000009">
    <property type="protein sequence ID" value="PZP52231.1"/>
    <property type="molecule type" value="Genomic_DNA"/>
</dbReference>
<protein>
    <submittedName>
        <fullName evidence="1">Uncharacterized protein</fullName>
    </submittedName>
</protein>
<evidence type="ECO:0000313" key="1">
    <source>
        <dbReference type="EMBL" id="PZP52231.1"/>
    </source>
</evidence>
<accession>A0A2W5F857</accession>
<dbReference type="AlphaFoldDB" id="A0A2W5F857"/>
<dbReference type="InterPro" id="IPR046525">
    <property type="entry name" value="DUF6702"/>
</dbReference>
<evidence type="ECO:0000313" key="2">
    <source>
        <dbReference type="Proteomes" id="UP000249645"/>
    </source>
</evidence>
<gene>
    <name evidence="1" type="ORF">DI598_01235</name>
</gene>
<dbReference type="Pfam" id="PF20420">
    <property type="entry name" value="DUF6702"/>
    <property type="match status" value="1"/>
</dbReference>
<comment type="caution">
    <text evidence="1">The sequence shown here is derived from an EMBL/GenBank/DDBJ whole genome shotgun (WGS) entry which is preliminary data.</text>
</comment>
<organism evidence="1 2">
    <name type="scientific">Pseudopedobacter saltans</name>
    <dbReference type="NCBI Taxonomy" id="151895"/>
    <lineage>
        <taxon>Bacteria</taxon>
        <taxon>Pseudomonadati</taxon>
        <taxon>Bacteroidota</taxon>
        <taxon>Sphingobacteriia</taxon>
        <taxon>Sphingobacteriales</taxon>
        <taxon>Sphingobacteriaceae</taxon>
        <taxon>Pseudopedobacter</taxon>
    </lineage>
</organism>
<sequence>MTEIQYVPKEKTIEVSVRIFTDDLENTIRNLHKDYALDIIHPKDSALVNKWIDQYIHSRLQVRVDNVVRQMNYIGYEQQEESVWVYFEIKNVPQPKQVHVFNTLLYDYKKEQINMIRFKNGEKEKSSKLQFPDNTVDFGF</sequence>
<name>A0A2W5F857_9SPHI</name>
<proteinExistence type="predicted"/>
<dbReference type="Proteomes" id="UP000249645">
    <property type="component" value="Unassembled WGS sequence"/>
</dbReference>